<evidence type="ECO:0000313" key="4">
    <source>
        <dbReference type="Proteomes" id="UP000233551"/>
    </source>
</evidence>
<dbReference type="Proteomes" id="UP000233551">
    <property type="component" value="Unassembled WGS sequence"/>
</dbReference>
<comment type="caution">
    <text evidence="3">The sequence shown here is derived from an EMBL/GenBank/DDBJ whole genome shotgun (WGS) entry which is preliminary data.</text>
</comment>
<feature type="non-terminal residue" evidence="3">
    <location>
        <position position="92"/>
    </location>
</feature>
<reference evidence="3 4" key="1">
    <citation type="submission" date="2017-11" db="EMBL/GenBank/DDBJ databases">
        <title>De-novo sequencing of pomegranate (Punica granatum L.) genome.</title>
        <authorList>
            <person name="Akparov Z."/>
            <person name="Amiraslanov A."/>
            <person name="Hajiyeva S."/>
            <person name="Abbasov M."/>
            <person name="Kaur K."/>
            <person name="Hamwieh A."/>
            <person name="Solovyev V."/>
            <person name="Salamov A."/>
            <person name="Braich B."/>
            <person name="Kosarev P."/>
            <person name="Mahmoud A."/>
            <person name="Hajiyev E."/>
            <person name="Babayeva S."/>
            <person name="Izzatullayeva V."/>
            <person name="Mammadov A."/>
            <person name="Mammadov A."/>
            <person name="Sharifova S."/>
            <person name="Ojaghi J."/>
            <person name="Eynullazada K."/>
            <person name="Bayramov B."/>
            <person name="Abdulazimova A."/>
            <person name="Shahmuradov I."/>
        </authorList>
    </citation>
    <scope>NUCLEOTIDE SEQUENCE [LARGE SCALE GENOMIC DNA]</scope>
    <source>
        <strain evidence="4">cv. AG2017</strain>
        <tissue evidence="3">Leaf</tissue>
    </source>
</reference>
<name>A0A2I0L939_PUNGR</name>
<keyword evidence="2" id="KW-0812">Transmembrane</keyword>
<dbReference type="AlphaFoldDB" id="A0A2I0L939"/>
<evidence type="ECO:0000256" key="2">
    <source>
        <dbReference type="SAM" id="Phobius"/>
    </source>
</evidence>
<proteinExistence type="predicted"/>
<keyword evidence="2" id="KW-1133">Transmembrane helix</keyword>
<gene>
    <name evidence="3" type="ORF">CRG98_002411</name>
</gene>
<organism evidence="3 4">
    <name type="scientific">Punica granatum</name>
    <name type="common">Pomegranate</name>
    <dbReference type="NCBI Taxonomy" id="22663"/>
    <lineage>
        <taxon>Eukaryota</taxon>
        <taxon>Viridiplantae</taxon>
        <taxon>Streptophyta</taxon>
        <taxon>Embryophyta</taxon>
        <taxon>Tracheophyta</taxon>
        <taxon>Spermatophyta</taxon>
        <taxon>Magnoliopsida</taxon>
        <taxon>eudicotyledons</taxon>
        <taxon>Gunneridae</taxon>
        <taxon>Pentapetalae</taxon>
        <taxon>rosids</taxon>
        <taxon>malvids</taxon>
        <taxon>Myrtales</taxon>
        <taxon>Lythraceae</taxon>
        <taxon>Punica</taxon>
    </lineage>
</organism>
<evidence type="ECO:0000313" key="3">
    <source>
        <dbReference type="EMBL" id="PKI77201.1"/>
    </source>
</evidence>
<feature type="region of interest" description="Disordered" evidence="1">
    <location>
        <begin position="29"/>
        <end position="49"/>
    </location>
</feature>
<dbReference type="EMBL" id="PGOL01000103">
    <property type="protein sequence ID" value="PKI77201.1"/>
    <property type="molecule type" value="Genomic_DNA"/>
</dbReference>
<feature type="transmembrane region" description="Helical" evidence="2">
    <location>
        <begin position="60"/>
        <end position="87"/>
    </location>
</feature>
<keyword evidence="2" id="KW-0472">Membrane</keyword>
<evidence type="ECO:0000256" key="1">
    <source>
        <dbReference type="SAM" id="MobiDB-lite"/>
    </source>
</evidence>
<protein>
    <submittedName>
        <fullName evidence="3">Uncharacterized protein</fullName>
    </submittedName>
</protein>
<accession>A0A2I0L939</accession>
<keyword evidence="4" id="KW-1185">Reference proteome</keyword>
<sequence length="92" mass="9764">MAWNASWIIPVGPTVTHPCFGFMTQTSPPARTHPIRAHHRPPPSSSTATATASLSLSLEYLMLSASILELTTAIASLLFSVFSASVIRASAQ</sequence>